<dbReference type="InterPro" id="IPR011990">
    <property type="entry name" value="TPR-like_helical_dom_sf"/>
</dbReference>
<evidence type="ECO:0000259" key="1">
    <source>
        <dbReference type="Pfam" id="PF05118"/>
    </source>
</evidence>
<name>A0A7G5IJS7_9SPHN</name>
<dbReference type="Gene3D" id="2.60.120.330">
    <property type="entry name" value="B-lactam Antibiotic, Isopenicillin N Synthase, Chain"/>
    <property type="match status" value="1"/>
</dbReference>
<dbReference type="InterPro" id="IPR007803">
    <property type="entry name" value="Asp/Arg/Pro-Hydrxlase"/>
</dbReference>
<feature type="domain" description="Aspartyl/asparaginy/proline hydroxylase" evidence="1">
    <location>
        <begin position="233"/>
        <end position="394"/>
    </location>
</feature>
<dbReference type="AlphaFoldDB" id="A0A7G5IJS7"/>
<dbReference type="PANTHER" id="PTHR12366:SF32">
    <property type="entry name" value="ASPARTATE BETA-HYDROXYLASE ISOFORM X1"/>
    <property type="match status" value="1"/>
</dbReference>
<dbReference type="Gene3D" id="1.25.40.10">
    <property type="entry name" value="Tetratricopeptide repeat domain"/>
    <property type="match status" value="1"/>
</dbReference>
<proteinExistence type="predicted"/>
<reference evidence="2 3" key="1">
    <citation type="submission" date="2020-07" db="EMBL/GenBank/DDBJ databases">
        <title>Complete genome sequence for Sandaracinobacter sp. M6.</title>
        <authorList>
            <person name="Tang Y."/>
            <person name="Liu Q."/>
            <person name="Guo Z."/>
            <person name="Lei P."/>
            <person name="Huang B."/>
        </authorList>
    </citation>
    <scope>NUCLEOTIDE SEQUENCE [LARGE SCALE GENOMIC DNA]</scope>
    <source>
        <strain evidence="2 3">M6</strain>
    </source>
</reference>
<keyword evidence="3" id="KW-1185">Reference proteome</keyword>
<dbReference type="GO" id="GO:0062101">
    <property type="term" value="F:peptidyl-aspartic acid 3-dioxygenase activity"/>
    <property type="evidence" value="ECO:0007669"/>
    <property type="project" value="InterPro"/>
</dbReference>
<dbReference type="InterPro" id="IPR027443">
    <property type="entry name" value="IPNS-like_sf"/>
</dbReference>
<evidence type="ECO:0000313" key="3">
    <source>
        <dbReference type="Proteomes" id="UP000515292"/>
    </source>
</evidence>
<dbReference type="PANTHER" id="PTHR12366">
    <property type="entry name" value="ASPARTYL/ASPARAGINYL BETA-HYDROXYLASE"/>
    <property type="match status" value="1"/>
</dbReference>
<gene>
    <name evidence="2" type="ORF">H3309_03770</name>
</gene>
<dbReference type="SUPFAM" id="SSF51197">
    <property type="entry name" value="Clavaminate synthase-like"/>
    <property type="match status" value="1"/>
</dbReference>
<dbReference type="Proteomes" id="UP000515292">
    <property type="component" value="Chromosome"/>
</dbReference>
<dbReference type="RefSeq" id="WP_182297442.1">
    <property type="nucleotide sequence ID" value="NZ_CP059851.1"/>
</dbReference>
<sequence length="422" mass="44596">MSDQGARIARFLADAERLAAAGQHADAHAVLERVLALDPDNPRALNTLALRALNVGRDPARARAMLERAVARDPGAAALRLNLADACRAGGDRAAELAALEGALALDPYLVPALIRKAQALEATGGPAVPVWKAVLATTPPGPERPPALAAVLAHAARQVAADGEATWARIAPALAAARTAETARVDHAVEHLLGRKRIYLNAPTGLHVPKLPADEFFAESHFPWLAGLEAAAAGIRAEGAALLAEGGGFAPYVAYAPGTPVNQWAELNHSPRWGAQFLWRDGVANAALQARCPATVAALAAIPRLDIPGRGPTAFFSLLAPKTRIPPHTGVTNARAIVHLALVVPEGCRYRVGSEERRWVEGRAFVFDDSIEHEAVNDSDETRLVLIFDVWNPWLGAAERDMLRALFPALDAHRGGGTFGG</sequence>
<dbReference type="EMBL" id="CP059851">
    <property type="protein sequence ID" value="QMW23619.1"/>
    <property type="molecule type" value="Genomic_DNA"/>
</dbReference>
<dbReference type="SUPFAM" id="SSF48452">
    <property type="entry name" value="TPR-like"/>
    <property type="match status" value="1"/>
</dbReference>
<accession>A0A7G5IJS7</accession>
<dbReference type="Pfam" id="PF05118">
    <property type="entry name" value="Asp_Arg_Hydrox"/>
    <property type="match status" value="1"/>
</dbReference>
<dbReference type="InterPro" id="IPR039038">
    <property type="entry name" value="ASPH"/>
</dbReference>
<organism evidence="2 3">
    <name type="scientific">Sandaracinobacteroides saxicola</name>
    <dbReference type="NCBI Taxonomy" id="2759707"/>
    <lineage>
        <taxon>Bacteria</taxon>
        <taxon>Pseudomonadati</taxon>
        <taxon>Pseudomonadota</taxon>
        <taxon>Alphaproteobacteria</taxon>
        <taxon>Sphingomonadales</taxon>
        <taxon>Sphingosinicellaceae</taxon>
        <taxon>Sandaracinobacteroides</taxon>
    </lineage>
</organism>
<dbReference type="KEGG" id="sand:H3309_03770"/>
<evidence type="ECO:0000313" key="2">
    <source>
        <dbReference type="EMBL" id="QMW23619.1"/>
    </source>
</evidence>
<protein>
    <submittedName>
        <fullName evidence="2">Aspartyl/asparaginyl beta-hydroxylase domain-containing protein</fullName>
    </submittedName>
</protein>